<evidence type="ECO:0000259" key="1">
    <source>
        <dbReference type="Pfam" id="PF07238"/>
    </source>
</evidence>
<dbReference type="AlphaFoldDB" id="A0A5K7YYY6"/>
<dbReference type="EMBL" id="AP021875">
    <property type="protein sequence ID" value="BBO74912.1"/>
    <property type="molecule type" value="Genomic_DNA"/>
</dbReference>
<feature type="domain" description="PilZ" evidence="1">
    <location>
        <begin position="5"/>
        <end position="86"/>
    </location>
</feature>
<organism evidence="2 3">
    <name type="scientific">Desulfosarcina widdelii</name>
    <dbReference type="NCBI Taxonomy" id="947919"/>
    <lineage>
        <taxon>Bacteria</taxon>
        <taxon>Pseudomonadati</taxon>
        <taxon>Thermodesulfobacteriota</taxon>
        <taxon>Desulfobacteria</taxon>
        <taxon>Desulfobacterales</taxon>
        <taxon>Desulfosarcinaceae</taxon>
        <taxon>Desulfosarcina</taxon>
    </lineage>
</organism>
<gene>
    <name evidence="2" type="ORF">DSCW_23290</name>
</gene>
<reference evidence="2 3" key="1">
    <citation type="submission" date="2019-11" db="EMBL/GenBank/DDBJ databases">
        <title>Comparative genomics of hydrocarbon-degrading Desulfosarcina strains.</title>
        <authorList>
            <person name="Watanabe M."/>
            <person name="Kojima H."/>
            <person name="Fukui M."/>
        </authorList>
    </citation>
    <scope>NUCLEOTIDE SEQUENCE [LARGE SCALE GENOMIC DNA]</scope>
    <source>
        <strain evidence="2 3">PP31</strain>
    </source>
</reference>
<protein>
    <recommendedName>
        <fullName evidence="1">PilZ domain-containing protein</fullName>
    </recommendedName>
</protein>
<dbReference type="InterPro" id="IPR009875">
    <property type="entry name" value="PilZ_domain"/>
</dbReference>
<dbReference type="SUPFAM" id="SSF141371">
    <property type="entry name" value="PilZ domain-like"/>
    <property type="match status" value="1"/>
</dbReference>
<dbReference type="Pfam" id="PF07238">
    <property type="entry name" value="PilZ"/>
    <property type="match status" value="1"/>
</dbReference>
<keyword evidence="3" id="KW-1185">Reference proteome</keyword>
<accession>A0A5K7YYY6</accession>
<proteinExistence type="predicted"/>
<evidence type="ECO:0000313" key="3">
    <source>
        <dbReference type="Proteomes" id="UP000427769"/>
    </source>
</evidence>
<evidence type="ECO:0000313" key="2">
    <source>
        <dbReference type="EMBL" id="BBO74912.1"/>
    </source>
</evidence>
<sequence length="115" mass="13037">MKIPNRQEYPRRTAYIIVQYTVKEGTHRDVIKNIGAGGLFVKTPRRVSLNQAITLEFPLFKFDNIIQVTGQVTRSDPDGFAVEFDEPLEGLVCKDGEFPEIVHESNRKSQGLSDN</sequence>
<dbReference type="OrthoDB" id="5420957at2"/>
<dbReference type="GO" id="GO:0035438">
    <property type="term" value="F:cyclic-di-GMP binding"/>
    <property type="evidence" value="ECO:0007669"/>
    <property type="project" value="InterPro"/>
</dbReference>
<dbReference type="Gene3D" id="2.40.10.220">
    <property type="entry name" value="predicted glycosyltransferase like domains"/>
    <property type="match status" value="1"/>
</dbReference>
<dbReference type="RefSeq" id="WP_155303885.1">
    <property type="nucleotide sequence ID" value="NZ_AP021875.1"/>
</dbReference>
<name>A0A5K7YYY6_9BACT</name>
<dbReference type="KEGG" id="dwd:DSCW_23290"/>
<dbReference type="Proteomes" id="UP000427769">
    <property type="component" value="Chromosome"/>
</dbReference>